<dbReference type="AlphaFoldDB" id="A0A081ND43"/>
<evidence type="ECO:0000256" key="3">
    <source>
        <dbReference type="ARBA" id="ARBA00018024"/>
    </source>
</evidence>
<evidence type="ECO:0000313" key="6">
    <source>
        <dbReference type="EMBL" id="KEQ16366.1"/>
    </source>
</evidence>
<dbReference type="InterPro" id="IPR001624">
    <property type="entry name" value="FliE"/>
</dbReference>
<proteinExistence type="inferred from homology"/>
<dbReference type="PANTHER" id="PTHR34653">
    <property type="match status" value="1"/>
</dbReference>
<dbReference type="Proteomes" id="UP000028073">
    <property type="component" value="Unassembled WGS sequence"/>
</dbReference>
<dbReference type="GO" id="GO:0005198">
    <property type="term" value="F:structural molecule activity"/>
    <property type="evidence" value="ECO:0007669"/>
    <property type="project" value="UniProtKB-UniRule"/>
</dbReference>
<dbReference type="STRING" id="1137799.GZ78_21020"/>
<evidence type="ECO:0000256" key="2">
    <source>
        <dbReference type="ARBA" id="ARBA00009272"/>
    </source>
</evidence>
<dbReference type="GO" id="GO:0009425">
    <property type="term" value="C:bacterial-type flagellum basal body"/>
    <property type="evidence" value="ECO:0007669"/>
    <property type="project" value="UniProtKB-SubCell"/>
</dbReference>
<keyword evidence="4 5" id="KW-0975">Bacterial flagellum</keyword>
<dbReference type="Pfam" id="PF02049">
    <property type="entry name" value="FliE"/>
    <property type="match status" value="1"/>
</dbReference>
<comment type="similarity">
    <text evidence="2 5">Belongs to the FliE family.</text>
</comment>
<gene>
    <name evidence="5" type="primary">fliE</name>
    <name evidence="6" type="ORF">GZ78_21020</name>
</gene>
<dbReference type="NCBIfam" id="TIGR00205">
    <property type="entry name" value="fliE"/>
    <property type="match status" value="1"/>
</dbReference>
<evidence type="ECO:0000256" key="4">
    <source>
        <dbReference type="ARBA" id="ARBA00023143"/>
    </source>
</evidence>
<reference evidence="6 7" key="1">
    <citation type="submission" date="2014-06" db="EMBL/GenBank/DDBJ databases">
        <title>Whole Genome Sequences of Three Symbiotic Endozoicomonas Bacteria.</title>
        <authorList>
            <person name="Neave M.J."/>
            <person name="Apprill A."/>
            <person name="Voolstra C.R."/>
        </authorList>
    </citation>
    <scope>NUCLEOTIDE SEQUENCE [LARGE SCALE GENOMIC DNA]</scope>
    <source>
        <strain evidence="6 7">DSM 25634</strain>
    </source>
</reference>
<comment type="subcellular location">
    <subcellularLocation>
        <location evidence="1 5">Bacterial flagellum basal body</location>
    </subcellularLocation>
</comment>
<dbReference type="RefSeq" id="WP_034840452.1">
    <property type="nucleotide sequence ID" value="NZ_JOKH01000005.1"/>
</dbReference>
<evidence type="ECO:0000313" key="7">
    <source>
        <dbReference type="Proteomes" id="UP000028073"/>
    </source>
</evidence>
<dbReference type="EMBL" id="JOKH01000005">
    <property type="protein sequence ID" value="KEQ16366.1"/>
    <property type="molecule type" value="Genomic_DNA"/>
</dbReference>
<name>A0A081ND43_9GAMM</name>
<accession>A0A081ND43</accession>
<organism evidence="6 7">
    <name type="scientific">Endozoicomonas numazuensis</name>
    <dbReference type="NCBI Taxonomy" id="1137799"/>
    <lineage>
        <taxon>Bacteria</taxon>
        <taxon>Pseudomonadati</taxon>
        <taxon>Pseudomonadota</taxon>
        <taxon>Gammaproteobacteria</taxon>
        <taxon>Oceanospirillales</taxon>
        <taxon>Endozoicomonadaceae</taxon>
        <taxon>Endozoicomonas</taxon>
    </lineage>
</organism>
<evidence type="ECO:0000256" key="1">
    <source>
        <dbReference type="ARBA" id="ARBA00004117"/>
    </source>
</evidence>
<dbReference type="PRINTS" id="PR01006">
    <property type="entry name" value="FLGHOOKFLIE"/>
</dbReference>
<evidence type="ECO:0000256" key="5">
    <source>
        <dbReference type="HAMAP-Rule" id="MF_00724"/>
    </source>
</evidence>
<dbReference type="HAMAP" id="MF_00724">
    <property type="entry name" value="FliE"/>
    <property type="match status" value="1"/>
</dbReference>
<dbReference type="GO" id="GO:0003774">
    <property type="term" value="F:cytoskeletal motor activity"/>
    <property type="evidence" value="ECO:0007669"/>
    <property type="project" value="InterPro"/>
</dbReference>
<comment type="caution">
    <text evidence="6">The sequence shown here is derived from an EMBL/GenBank/DDBJ whole genome shotgun (WGS) entry which is preliminary data.</text>
</comment>
<sequence length="108" mass="11471">MENLSTSQIAQDVQELINIGKPGAVAPSGAITNEETPGFGELMKSALDAVNQQQKTAAGMMTDIETGKSKDLLGAMLASQKASLSFQALVQIRNKAVAAYEEIMRMQV</sequence>
<keyword evidence="7" id="KW-1185">Reference proteome</keyword>
<dbReference type="PANTHER" id="PTHR34653:SF1">
    <property type="entry name" value="FLAGELLAR HOOK-BASAL BODY COMPLEX PROTEIN FLIE"/>
    <property type="match status" value="1"/>
</dbReference>
<dbReference type="eggNOG" id="COG1677">
    <property type="taxonomic scope" value="Bacteria"/>
</dbReference>
<dbReference type="GO" id="GO:0071973">
    <property type="term" value="P:bacterial-type flagellum-dependent cell motility"/>
    <property type="evidence" value="ECO:0007669"/>
    <property type="project" value="InterPro"/>
</dbReference>
<dbReference type="OrthoDB" id="8909229at2"/>
<protein>
    <recommendedName>
        <fullName evidence="3 5">Flagellar hook-basal body complex protein FliE</fullName>
    </recommendedName>
</protein>